<dbReference type="Pfam" id="PF05894">
    <property type="entry name" value="Podovirus_Gp16"/>
    <property type="match status" value="1"/>
</dbReference>
<accession>A0A8S5LVX8</accession>
<proteinExistence type="predicted"/>
<evidence type="ECO:0000313" key="1">
    <source>
        <dbReference type="EMBL" id="DAD74213.1"/>
    </source>
</evidence>
<organism evidence="1">
    <name type="scientific">Podoviridae sp. ctx9R1</name>
    <dbReference type="NCBI Taxonomy" id="2826589"/>
    <lineage>
        <taxon>Viruses</taxon>
        <taxon>Duplodnaviria</taxon>
        <taxon>Heunggongvirae</taxon>
        <taxon>Uroviricota</taxon>
        <taxon>Caudoviricetes</taxon>
    </lineage>
</organism>
<name>A0A8S5LVX8_9CAUD</name>
<dbReference type="InterPro" id="IPR008784">
    <property type="entry name" value="Podovirus_Gp16"/>
</dbReference>
<protein>
    <submittedName>
        <fullName evidence="1">Terminase</fullName>
    </submittedName>
</protein>
<sequence>MKEIKYYDGTKLLSMKDINGNVPEIYISTSNRSAGKTTYFNRYLINRFLKYNEKFCLLYRFQDELKDSADKFFKDIHNLFFSAYTMKSVQIGNSKMYELFLCSAYDEEDEGKSCGYAVSLNCADKVKKYSHYLSDVSRILFDEFQSESNHYCADEVTKFISIHTSIARGNNSQVRYVPVIMISNAVTLLNPYYTALDITDRLTSDAKFLRGDGFVLEQGYNESASKLQENSLFNRAFTKSNYVAYASQNVYLNDNHAFIEKMRGQSRYLCTLKYKNEEYAVKMFEEESIVYCDKKVDPDFKQRISVTTDDHNINFVMLKNNGWLIDYMRYFFDRGCFRFYSLDCKECILKALAYY</sequence>
<dbReference type="EMBL" id="BK014755">
    <property type="protein sequence ID" value="DAD74213.1"/>
    <property type="molecule type" value="Genomic_DNA"/>
</dbReference>
<reference evidence="1" key="1">
    <citation type="journal article" date="2021" name="Proc. Natl. Acad. Sci. U.S.A.">
        <title>A Catalog of Tens of Thousands of Viruses from Human Metagenomes Reveals Hidden Associations with Chronic Diseases.</title>
        <authorList>
            <person name="Tisza M.J."/>
            <person name="Buck C.B."/>
        </authorList>
    </citation>
    <scope>NUCLEOTIDE SEQUENCE</scope>
    <source>
        <strain evidence="1">Ctx9R1</strain>
    </source>
</reference>